<feature type="compositionally biased region" description="Low complexity" evidence="5">
    <location>
        <begin position="414"/>
        <end position="429"/>
    </location>
</feature>
<keyword evidence="9" id="KW-1185">Reference proteome</keyword>
<dbReference type="InterPro" id="IPR000340">
    <property type="entry name" value="Dual-sp_phosphatase_cat-dom"/>
</dbReference>
<dbReference type="GO" id="GO:0008330">
    <property type="term" value="F:protein tyrosine/threonine phosphatase activity"/>
    <property type="evidence" value="ECO:0007669"/>
    <property type="project" value="TreeGrafter"/>
</dbReference>
<dbReference type="InterPro" id="IPR029021">
    <property type="entry name" value="Prot-tyrosine_phosphatase-like"/>
</dbReference>
<evidence type="ECO:0000256" key="5">
    <source>
        <dbReference type="SAM" id="MobiDB-lite"/>
    </source>
</evidence>
<feature type="compositionally biased region" description="Polar residues" evidence="5">
    <location>
        <begin position="431"/>
        <end position="441"/>
    </location>
</feature>
<dbReference type="Pfam" id="PF00782">
    <property type="entry name" value="DSPc"/>
    <property type="match status" value="1"/>
</dbReference>
<feature type="region of interest" description="Disordered" evidence="5">
    <location>
        <begin position="490"/>
        <end position="522"/>
    </location>
</feature>
<dbReference type="PROSITE" id="PS50054">
    <property type="entry name" value="TYR_PHOSPHATASE_DUAL"/>
    <property type="match status" value="1"/>
</dbReference>
<dbReference type="PANTHER" id="PTHR10159">
    <property type="entry name" value="DUAL SPECIFICITY PROTEIN PHOSPHATASE"/>
    <property type="match status" value="1"/>
</dbReference>
<dbReference type="GO" id="GO:0033550">
    <property type="term" value="F:MAP kinase tyrosine phosphatase activity"/>
    <property type="evidence" value="ECO:0007669"/>
    <property type="project" value="TreeGrafter"/>
</dbReference>
<dbReference type="PROSITE" id="PS00383">
    <property type="entry name" value="TYR_PHOSPHATASE_1"/>
    <property type="match status" value="1"/>
</dbReference>
<organism evidence="8 9">
    <name type="scientific">Drosophila rubida</name>
    <dbReference type="NCBI Taxonomy" id="30044"/>
    <lineage>
        <taxon>Eukaryota</taxon>
        <taxon>Metazoa</taxon>
        <taxon>Ecdysozoa</taxon>
        <taxon>Arthropoda</taxon>
        <taxon>Hexapoda</taxon>
        <taxon>Insecta</taxon>
        <taxon>Pterygota</taxon>
        <taxon>Neoptera</taxon>
        <taxon>Endopterygota</taxon>
        <taxon>Diptera</taxon>
        <taxon>Brachycera</taxon>
        <taxon>Muscomorpha</taxon>
        <taxon>Ephydroidea</taxon>
        <taxon>Drosophilidae</taxon>
        <taxon>Drosophila</taxon>
    </lineage>
</organism>
<sequence>MCVCESSNSNNNNYSSSNNTATSTTRNCCERDGDSNSVSHKSEMKMRIKREAPCLLLFMPIPNNNNNNNNNNRIGANHKDYPNNKRSRENLACDEQQLTATASTMNAGNGSGSNGGRTPPLMRSCSSPAVYDIETHPASPVFPHLLLGNGRDANDPSSVGANCVLNVTCQSPSEGHLQGLKYMQIPASDTPHQNIKQYFQEAFDFIEDARKTGSRVLLHCHAGISRSATIAIAYVMRYKSLSLLEAYKLVKVARPIISPNLNFMGQLLELEQSLRKSGVLAPAPVSPAPHTTTPATTPTTATTTTASSQLVEQSSHEQQPRATVPHCKSKSDSEAMDEDDYDDYDDVDSGAGSFAGSNCSSRLTSPPITPDETPCTSSAAAASGGAAVAELDSPCSNSSSGVYSLSRSRIFCSGSSSGSSSNSYAAGASEDATNATPSATTALLSPTRPLAVFKRNSPAKLRLNLESNYPPNIPKSISCISIRSPLQRDAPATPTCEALPTTTAAGEDNNQQLTLGTTSASD</sequence>
<feature type="domain" description="Tyrosine-protein phosphatase" evidence="6">
    <location>
        <begin position="136"/>
        <end position="276"/>
    </location>
</feature>
<evidence type="ECO:0000259" key="7">
    <source>
        <dbReference type="PROSITE" id="PS50056"/>
    </source>
</evidence>
<dbReference type="AlphaFoldDB" id="A0AAD4JUV5"/>
<dbReference type="InterPro" id="IPR000387">
    <property type="entry name" value="Tyr_Pase_dom"/>
</dbReference>
<dbReference type="GO" id="GO:0005829">
    <property type="term" value="C:cytosol"/>
    <property type="evidence" value="ECO:0007669"/>
    <property type="project" value="TreeGrafter"/>
</dbReference>
<reference evidence="8" key="1">
    <citation type="journal article" date="2021" name="Mol. Ecol. Resour.">
        <title>Phylogenomic analyses of the genus Drosophila reveals genomic signals of climate adaptation.</title>
        <authorList>
            <person name="Li F."/>
            <person name="Rane R.V."/>
            <person name="Luria V."/>
            <person name="Xiong Z."/>
            <person name="Chen J."/>
            <person name="Li Z."/>
            <person name="Catullo R.A."/>
            <person name="Griffin P.C."/>
            <person name="Schiffer M."/>
            <person name="Pearce S."/>
            <person name="Lee S.F."/>
            <person name="McElroy K."/>
            <person name="Stocker A."/>
            <person name="Shirriffs J."/>
            <person name="Cockerell F."/>
            <person name="Coppin C."/>
            <person name="Sgro C.M."/>
            <person name="Karger A."/>
            <person name="Cain J.W."/>
            <person name="Weber J.A."/>
            <person name="Santpere G."/>
            <person name="Kirschner M.W."/>
            <person name="Hoffmann A.A."/>
            <person name="Oakeshott J.G."/>
            <person name="Zhang G."/>
        </authorList>
    </citation>
    <scope>NUCLEOTIDE SEQUENCE</scope>
    <source>
        <strain evidence="8">BGI-SZ-2011g</strain>
    </source>
</reference>
<feature type="region of interest" description="Disordered" evidence="5">
    <location>
        <begin position="414"/>
        <end position="441"/>
    </location>
</feature>
<evidence type="ECO:0000259" key="6">
    <source>
        <dbReference type="PROSITE" id="PS50054"/>
    </source>
</evidence>
<dbReference type="EMBL" id="JAJJHW010003409">
    <property type="protein sequence ID" value="KAH8359841.1"/>
    <property type="molecule type" value="Genomic_DNA"/>
</dbReference>
<dbReference type="InterPro" id="IPR016130">
    <property type="entry name" value="Tyr_Pase_AS"/>
</dbReference>
<comment type="caution">
    <text evidence="8">The sequence shown here is derived from an EMBL/GenBank/DDBJ whole genome shotgun (WGS) entry which is preliminary data.</text>
</comment>
<evidence type="ECO:0000256" key="3">
    <source>
        <dbReference type="ARBA" id="ARBA00022801"/>
    </source>
</evidence>
<keyword evidence="4" id="KW-0904">Protein phosphatase</keyword>
<feature type="compositionally biased region" description="Low complexity" evidence="5">
    <location>
        <begin position="1"/>
        <end position="25"/>
    </location>
</feature>
<dbReference type="PRINTS" id="PR01908">
    <property type="entry name" value="ADSPHPHTASE"/>
</dbReference>
<name>A0AAD4JUV5_9MUSC</name>
<keyword evidence="3" id="KW-0378">Hydrolase</keyword>
<dbReference type="SUPFAM" id="SSF52799">
    <property type="entry name" value="(Phosphotyrosine protein) phosphatases II"/>
    <property type="match status" value="1"/>
</dbReference>
<dbReference type="PROSITE" id="PS50056">
    <property type="entry name" value="TYR_PHOSPHATASE_2"/>
    <property type="match status" value="1"/>
</dbReference>
<evidence type="ECO:0000256" key="1">
    <source>
        <dbReference type="ARBA" id="ARBA00008601"/>
    </source>
</evidence>
<evidence type="ECO:0000313" key="8">
    <source>
        <dbReference type="EMBL" id="KAH8359841.1"/>
    </source>
</evidence>
<feature type="region of interest" description="Disordered" evidence="5">
    <location>
        <begin position="281"/>
        <end position="379"/>
    </location>
</feature>
<evidence type="ECO:0000256" key="4">
    <source>
        <dbReference type="ARBA" id="ARBA00022912"/>
    </source>
</evidence>
<evidence type="ECO:0000313" key="9">
    <source>
        <dbReference type="Proteomes" id="UP001200034"/>
    </source>
</evidence>
<dbReference type="PANTHER" id="PTHR10159:SF528">
    <property type="entry name" value="PUCKERED, ISOFORM A"/>
    <property type="match status" value="1"/>
</dbReference>
<feature type="domain" description="Tyrosine specific protein phosphatases" evidence="7">
    <location>
        <begin position="197"/>
        <end position="255"/>
    </location>
</feature>
<protein>
    <recommendedName>
        <fullName evidence="2">protein-tyrosine-phosphatase</fullName>
        <ecNumber evidence="2">3.1.3.48</ecNumber>
    </recommendedName>
</protein>
<dbReference type="InterPro" id="IPR020422">
    <property type="entry name" value="TYR_PHOSPHATASE_DUAL_dom"/>
</dbReference>
<evidence type="ECO:0000256" key="2">
    <source>
        <dbReference type="ARBA" id="ARBA00013064"/>
    </source>
</evidence>
<dbReference type="Proteomes" id="UP001200034">
    <property type="component" value="Unassembled WGS sequence"/>
</dbReference>
<dbReference type="FunFam" id="3.90.190.10:FF:000028">
    <property type="entry name" value="Dual specificity phosphatase 10"/>
    <property type="match status" value="1"/>
</dbReference>
<dbReference type="Gene3D" id="3.90.190.10">
    <property type="entry name" value="Protein tyrosine phosphatase superfamily"/>
    <property type="match status" value="1"/>
</dbReference>
<proteinExistence type="inferred from homology"/>
<comment type="similarity">
    <text evidence="1">Belongs to the protein-tyrosine phosphatase family. Non-receptor class dual specificity subfamily.</text>
</comment>
<feature type="compositionally biased region" description="Basic and acidic residues" evidence="5">
    <location>
        <begin position="28"/>
        <end position="44"/>
    </location>
</feature>
<feature type="compositionally biased region" description="Low complexity" evidence="5">
    <location>
        <begin position="288"/>
        <end position="308"/>
    </location>
</feature>
<dbReference type="GO" id="GO:0017017">
    <property type="term" value="F:MAP kinase tyrosine/serine/threonine phosphatase activity"/>
    <property type="evidence" value="ECO:0007669"/>
    <property type="project" value="TreeGrafter"/>
</dbReference>
<feature type="compositionally biased region" description="Polar residues" evidence="5">
    <location>
        <begin position="355"/>
        <end position="366"/>
    </location>
</feature>
<feature type="compositionally biased region" description="Polar residues" evidence="5">
    <location>
        <begin position="500"/>
        <end position="522"/>
    </location>
</feature>
<dbReference type="EC" id="3.1.3.48" evidence="2"/>
<gene>
    <name evidence="8" type="ORF">KR093_009089</name>
</gene>
<accession>A0AAD4JUV5</accession>
<feature type="compositionally biased region" description="Acidic residues" evidence="5">
    <location>
        <begin position="334"/>
        <end position="348"/>
    </location>
</feature>
<dbReference type="GO" id="GO:0043409">
    <property type="term" value="P:negative regulation of MAPK cascade"/>
    <property type="evidence" value="ECO:0007669"/>
    <property type="project" value="TreeGrafter"/>
</dbReference>
<dbReference type="SMART" id="SM00195">
    <property type="entry name" value="DSPc"/>
    <property type="match status" value="1"/>
</dbReference>
<feature type="region of interest" description="Disordered" evidence="5">
    <location>
        <begin position="1"/>
        <end position="44"/>
    </location>
</feature>